<dbReference type="SUPFAM" id="SSF63712">
    <property type="entry name" value="Nicotinic receptor ligand binding domain-like"/>
    <property type="match status" value="1"/>
</dbReference>
<reference evidence="9" key="1">
    <citation type="submission" date="2024-02" db="UniProtKB">
        <authorList>
            <consortium name="WormBaseParasite"/>
        </authorList>
    </citation>
    <scope>IDENTIFICATION</scope>
</reference>
<dbReference type="InterPro" id="IPR006201">
    <property type="entry name" value="Neur_channel"/>
</dbReference>
<dbReference type="AlphaFoldDB" id="A0AAF3EUU1"/>
<protein>
    <submittedName>
        <fullName evidence="9">Neurotransmitter-gated ion-channel transmembrane domain-containing protein</fullName>
    </submittedName>
</protein>
<feature type="transmembrane region" description="Helical" evidence="5">
    <location>
        <begin position="441"/>
        <end position="465"/>
    </location>
</feature>
<evidence type="ECO:0000256" key="1">
    <source>
        <dbReference type="ARBA" id="ARBA00004141"/>
    </source>
</evidence>
<keyword evidence="5" id="KW-0813">Transport</keyword>
<feature type="transmembrane region" description="Helical" evidence="5">
    <location>
        <begin position="224"/>
        <end position="249"/>
    </location>
</feature>
<dbReference type="PROSITE" id="PS00236">
    <property type="entry name" value="NEUROTR_ION_CHANNEL"/>
    <property type="match status" value="1"/>
</dbReference>
<dbReference type="Pfam" id="PF02931">
    <property type="entry name" value="Neur_chan_LBD"/>
    <property type="match status" value="1"/>
</dbReference>
<dbReference type="SUPFAM" id="SSF90112">
    <property type="entry name" value="Neurotransmitter-gated ion-channel transmembrane pore"/>
    <property type="match status" value="1"/>
</dbReference>
<dbReference type="InterPro" id="IPR038050">
    <property type="entry name" value="Neuro_actylchol_rec"/>
</dbReference>
<sequence>MELYQIIEVNEPQQYLMLNSWIVERWVDSMLGWDPNEFEGTTEIMLPHHKIWLPDTTLYNSLVMDEGETRRLLNAKLTTVGNGSGAFVELLYPTIYKLSCNLDLRFFPFDVQDCTLIFGKNEGWKVLWTEVTRKEVKYDCCPNNYTLLIFEIHIQRKPLYYVINLILPTSIITLISIVGFFSSSSINEVRQEKITLGITTLLSMSILILMVSDKMPSTSSFIPLIGWFYTAMILLISVATISASVVIYIQKRGIIGIAPPPRVMWWARRIGRLVRMELPLLMKQAYAQKAREEKLRNAGRKQSLWQKVYKMSKVVNAFGNQNTNGSVMKPTIKPKSFPNLSIIKSGSEPPVTQKKSLAFSIDDRDMTPMIDDEETPEEMIRNIKPAKRLRYSQSSVSYDNVLENMVEGKRLGEISSIISNTARRDLAQLEYDWLAAVFERICLIFFIVMFILMSFGINGIGAYYWKNAVNDRIMK</sequence>
<feature type="domain" description="Neurotransmitter-gated ion-channel transmembrane" evidence="7">
    <location>
        <begin position="165"/>
        <end position="457"/>
    </location>
</feature>
<evidence type="ECO:0000259" key="7">
    <source>
        <dbReference type="Pfam" id="PF02932"/>
    </source>
</evidence>
<dbReference type="InterPro" id="IPR006029">
    <property type="entry name" value="Neurotrans-gated_channel_TM"/>
</dbReference>
<feature type="domain" description="Neurotransmitter-gated ion-channel ligand-binding" evidence="6">
    <location>
        <begin position="1"/>
        <end position="119"/>
    </location>
</feature>
<evidence type="ECO:0000256" key="3">
    <source>
        <dbReference type="ARBA" id="ARBA00022989"/>
    </source>
</evidence>
<dbReference type="Pfam" id="PF02932">
    <property type="entry name" value="Neur_chan_memb"/>
    <property type="match status" value="1"/>
</dbReference>
<comment type="similarity">
    <text evidence="5">Belongs to the ligand-gated ion channel (TC 1.A.9) family.</text>
</comment>
<dbReference type="InterPro" id="IPR018000">
    <property type="entry name" value="Neurotransmitter_ion_chnl_CS"/>
</dbReference>
<dbReference type="Gene3D" id="2.70.170.10">
    <property type="entry name" value="Neurotransmitter-gated ion-channel ligand-binding domain"/>
    <property type="match status" value="1"/>
</dbReference>
<name>A0AAF3EUU1_9BILA</name>
<dbReference type="InterPro" id="IPR036719">
    <property type="entry name" value="Neuro-gated_channel_TM_sf"/>
</dbReference>
<feature type="transmembrane region" description="Helical" evidence="5">
    <location>
        <begin position="159"/>
        <end position="182"/>
    </location>
</feature>
<dbReference type="Gene3D" id="1.20.58.390">
    <property type="entry name" value="Neurotransmitter-gated ion-channel transmembrane domain"/>
    <property type="match status" value="1"/>
</dbReference>
<dbReference type="FunFam" id="1.20.58.390:FF:000049">
    <property type="entry name" value="AcetylCholine Receptor"/>
    <property type="match status" value="1"/>
</dbReference>
<comment type="subcellular location">
    <subcellularLocation>
        <location evidence="1">Membrane</location>
        <topology evidence="1">Multi-pass membrane protein</topology>
    </subcellularLocation>
</comment>
<evidence type="ECO:0000256" key="5">
    <source>
        <dbReference type="RuleBase" id="RU000687"/>
    </source>
</evidence>
<evidence type="ECO:0000313" key="8">
    <source>
        <dbReference type="Proteomes" id="UP000887575"/>
    </source>
</evidence>
<dbReference type="PRINTS" id="PR00252">
    <property type="entry name" value="NRIONCHANNEL"/>
</dbReference>
<evidence type="ECO:0000256" key="4">
    <source>
        <dbReference type="ARBA" id="ARBA00023136"/>
    </source>
</evidence>
<keyword evidence="5" id="KW-0407">Ion channel</keyword>
<accession>A0AAF3EUU1</accession>
<feature type="transmembrane region" description="Helical" evidence="5">
    <location>
        <begin position="194"/>
        <end position="212"/>
    </location>
</feature>
<proteinExistence type="inferred from homology"/>
<keyword evidence="3 5" id="KW-1133">Transmembrane helix</keyword>
<dbReference type="InterPro" id="IPR036734">
    <property type="entry name" value="Neur_chan_lig-bd_sf"/>
</dbReference>
<evidence type="ECO:0000256" key="2">
    <source>
        <dbReference type="ARBA" id="ARBA00022692"/>
    </source>
</evidence>
<organism evidence="8 9">
    <name type="scientific">Mesorhabditis belari</name>
    <dbReference type="NCBI Taxonomy" id="2138241"/>
    <lineage>
        <taxon>Eukaryota</taxon>
        <taxon>Metazoa</taxon>
        <taxon>Ecdysozoa</taxon>
        <taxon>Nematoda</taxon>
        <taxon>Chromadorea</taxon>
        <taxon>Rhabditida</taxon>
        <taxon>Rhabditina</taxon>
        <taxon>Rhabditomorpha</taxon>
        <taxon>Rhabditoidea</taxon>
        <taxon>Rhabditidae</taxon>
        <taxon>Mesorhabditinae</taxon>
        <taxon>Mesorhabditis</taxon>
    </lineage>
</organism>
<dbReference type="WBParaSite" id="MBELARI_LOCUS17952">
    <property type="protein sequence ID" value="MBELARI_LOCUS17952"/>
    <property type="gene ID" value="MBELARI_LOCUS17952"/>
</dbReference>
<dbReference type="Proteomes" id="UP000887575">
    <property type="component" value="Unassembled WGS sequence"/>
</dbReference>
<dbReference type="CDD" id="cd19051">
    <property type="entry name" value="LGIC_TM_cation"/>
    <property type="match status" value="1"/>
</dbReference>
<keyword evidence="8" id="KW-1185">Reference proteome</keyword>
<evidence type="ECO:0000313" key="9">
    <source>
        <dbReference type="WBParaSite" id="MBELARI_LOCUS17952"/>
    </source>
</evidence>
<dbReference type="GO" id="GO:0004888">
    <property type="term" value="F:transmembrane signaling receptor activity"/>
    <property type="evidence" value="ECO:0007669"/>
    <property type="project" value="InterPro"/>
</dbReference>
<dbReference type="PANTHER" id="PTHR18945">
    <property type="entry name" value="NEUROTRANSMITTER GATED ION CHANNEL"/>
    <property type="match status" value="1"/>
</dbReference>
<keyword evidence="4 5" id="KW-0472">Membrane</keyword>
<dbReference type="GO" id="GO:0016020">
    <property type="term" value="C:membrane"/>
    <property type="evidence" value="ECO:0007669"/>
    <property type="project" value="UniProtKB-SubCell"/>
</dbReference>
<keyword evidence="5" id="KW-0406">Ion transport</keyword>
<dbReference type="InterPro" id="IPR006202">
    <property type="entry name" value="Neur_chan_lig-bd"/>
</dbReference>
<dbReference type="GO" id="GO:0005230">
    <property type="term" value="F:extracellular ligand-gated monoatomic ion channel activity"/>
    <property type="evidence" value="ECO:0007669"/>
    <property type="project" value="InterPro"/>
</dbReference>
<keyword evidence="2 5" id="KW-0812">Transmembrane</keyword>
<evidence type="ECO:0000259" key="6">
    <source>
        <dbReference type="Pfam" id="PF02931"/>
    </source>
</evidence>